<feature type="region of interest" description="Disordered" evidence="1">
    <location>
        <begin position="389"/>
        <end position="464"/>
    </location>
</feature>
<feature type="compositionally biased region" description="Acidic residues" evidence="1">
    <location>
        <begin position="445"/>
        <end position="464"/>
    </location>
</feature>
<dbReference type="Gene3D" id="3.10.10.10">
    <property type="entry name" value="HIV Type 1 Reverse Transcriptase, subunit A, domain 1"/>
    <property type="match status" value="1"/>
</dbReference>
<dbReference type="InterPro" id="IPR053134">
    <property type="entry name" value="RNA-dir_DNA_polymerase"/>
</dbReference>
<dbReference type="SUPFAM" id="SSF56672">
    <property type="entry name" value="DNA/RNA polymerases"/>
    <property type="match status" value="1"/>
</dbReference>
<dbReference type="InterPro" id="IPR043502">
    <property type="entry name" value="DNA/RNA_pol_sf"/>
</dbReference>
<name>A0A699GNM7_TANCI</name>
<dbReference type="PANTHER" id="PTHR24559">
    <property type="entry name" value="TRANSPOSON TY3-I GAG-POL POLYPROTEIN"/>
    <property type="match status" value="1"/>
</dbReference>
<evidence type="ECO:0000259" key="2">
    <source>
        <dbReference type="Pfam" id="PF17919"/>
    </source>
</evidence>
<dbReference type="Pfam" id="PF17919">
    <property type="entry name" value="RT_RNaseH_2"/>
    <property type="match status" value="1"/>
</dbReference>
<feature type="compositionally biased region" description="Basic and acidic residues" evidence="1">
    <location>
        <begin position="392"/>
        <end position="423"/>
    </location>
</feature>
<dbReference type="EMBL" id="BKCJ010000089">
    <property type="protein sequence ID" value="GEU29665.1"/>
    <property type="molecule type" value="Genomic_DNA"/>
</dbReference>
<organism evidence="3">
    <name type="scientific">Tanacetum cinerariifolium</name>
    <name type="common">Dalmatian daisy</name>
    <name type="synonym">Chrysanthemum cinerariifolium</name>
    <dbReference type="NCBI Taxonomy" id="118510"/>
    <lineage>
        <taxon>Eukaryota</taxon>
        <taxon>Viridiplantae</taxon>
        <taxon>Streptophyta</taxon>
        <taxon>Embryophyta</taxon>
        <taxon>Tracheophyta</taxon>
        <taxon>Spermatophyta</taxon>
        <taxon>Magnoliopsida</taxon>
        <taxon>eudicotyledons</taxon>
        <taxon>Gunneridae</taxon>
        <taxon>Pentapetalae</taxon>
        <taxon>asterids</taxon>
        <taxon>campanulids</taxon>
        <taxon>Asterales</taxon>
        <taxon>Asteraceae</taxon>
        <taxon>Asteroideae</taxon>
        <taxon>Anthemideae</taxon>
        <taxon>Anthemidinae</taxon>
        <taxon>Tanacetum</taxon>
    </lineage>
</organism>
<proteinExistence type="predicted"/>
<dbReference type="AlphaFoldDB" id="A0A699GNM7"/>
<dbReference type="InterPro" id="IPR041577">
    <property type="entry name" value="RT_RNaseH_2"/>
</dbReference>
<feature type="compositionally biased region" description="Low complexity" evidence="1">
    <location>
        <begin position="335"/>
        <end position="349"/>
    </location>
</feature>
<feature type="compositionally biased region" description="Polar residues" evidence="1">
    <location>
        <begin position="311"/>
        <end position="320"/>
    </location>
</feature>
<accession>A0A699GNM7</accession>
<reference evidence="3" key="1">
    <citation type="journal article" date="2019" name="Sci. Rep.">
        <title>Draft genome of Tanacetum cinerariifolium, the natural source of mosquito coil.</title>
        <authorList>
            <person name="Yamashiro T."/>
            <person name="Shiraishi A."/>
            <person name="Satake H."/>
            <person name="Nakayama K."/>
        </authorList>
    </citation>
    <scope>NUCLEOTIDE SEQUENCE</scope>
</reference>
<sequence>MANMKYHNNVKGRREKSLSSWKSQDTGYHQLRVREEYIPKIAFRMHYGHYEFQVMPFGLTNALANKEEHEEHLKLILELLKKEELYMKFSKCEFWIPKGEKEEAVFQLIKQKLCSAPILALLKGSKNFIVYCDASYKGLGFVLMQNKKVIAYASRQLKIHEKTYITHDLELGAMVFALKMWRHYLYETRTTSTPRSPNPQEEQSGESSFAKIPLNFMIKKRKQPDPKTLIPTDEQFDLENLTKSKFVDDIMLGQKDPDTKIDPGSHKESLEENKVVEYVYINEEEEEETTKAALIRRKGKCSLEIRDTPLATPTRSPRNRSLSLDKDKLKELTASKTTSSKVSSFKPTSNRSRHLQEILLMVVDDVQKEQVRIRVALYSQVNNDLATNFSPHFEKPTAHVRPSRTDAFQKRDHDDHHDDDARPKGKSSAKRQRTFEKGNFAVDQGTDDDGDEVPSEEVTLEFLG</sequence>
<evidence type="ECO:0000256" key="1">
    <source>
        <dbReference type="SAM" id="MobiDB-lite"/>
    </source>
</evidence>
<feature type="domain" description="Reverse transcriptase/retrotransposon-derived protein RNase H-like" evidence="2">
    <location>
        <begin position="100"/>
        <end position="190"/>
    </location>
</feature>
<gene>
    <name evidence="3" type="ORF">Tci_001643</name>
</gene>
<comment type="caution">
    <text evidence="3">The sequence shown here is derived from an EMBL/GenBank/DDBJ whole genome shotgun (WGS) entry which is preliminary data.</text>
</comment>
<dbReference type="PANTHER" id="PTHR24559:SF427">
    <property type="entry name" value="RNA-DIRECTED DNA POLYMERASE"/>
    <property type="match status" value="1"/>
</dbReference>
<feature type="compositionally biased region" description="Basic and acidic residues" evidence="1">
    <location>
        <begin position="323"/>
        <end position="333"/>
    </location>
</feature>
<feature type="region of interest" description="Disordered" evidence="1">
    <location>
        <begin position="306"/>
        <end position="350"/>
    </location>
</feature>
<protein>
    <recommendedName>
        <fullName evidence="2">Reverse transcriptase/retrotransposon-derived protein RNase H-like domain-containing protein</fullName>
    </recommendedName>
</protein>
<evidence type="ECO:0000313" key="3">
    <source>
        <dbReference type="EMBL" id="GEU29665.1"/>
    </source>
</evidence>